<comment type="caution">
    <text evidence="1">The sequence shown here is derived from an EMBL/GenBank/DDBJ whole genome shotgun (WGS) entry which is preliminary data.</text>
</comment>
<accession>A0A9Q1EGH9</accession>
<proteinExistence type="predicted"/>
<keyword evidence="2" id="KW-1185">Reference proteome</keyword>
<dbReference type="EMBL" id="JAINUF010000018">
    <property type="protein sequence ID" value="KAJ8338397.1"/>
    <property type="molecule type" value="Genomic_DNA"/>
</dbReference>
<protein>
    <submittedName>
        <fullName evidence="1">Uncharacterized protein</fullName>
    </submittedName>
</protein>
<dbReference type="OrthoDB" id="447743at2759"/>
<dbReference type="AlphaFoldDB" id="A0A9Q1EGH9"/>
<name>A0A9Q1EGH9_SYNKA</name>
<sequence>MERLCSTFVRKWLGVPPAFSSVNLSRKTSKLRLPVSSVVEEFKATKARAVSTLLPSEDGKARHANKTIKSGRKWKPQEAVMDAEAHWKHQVIVGVVCQGRLGLGNYNAKRWSKANAKGKRGLVVQRVRETVEEDRCVKAVGLACQGQWMQWDQALERSLSWKELWEVTKWVDQQRVKANKNQASRPKVVNFISEGDKAPRARTTAKNLPSILQRASDWEMQVDLKRKLVFPQDVAVTSLWPDMVLLSRSTKTMLVAELTVPWEGRLAISHQLKRAKYQDLIDEALIKGWHATVFPIEVGCPGFPTTSVCYFLQKFGLGPKHLKIATREIAETSSRWLWSMRAHSWNPSAGEG</sequence>
<reference evidence="1" key="1">
    <citation type="journal article" date="2023" name="Science">
        <title>Genome structures resolve the early diversification of teleost fishes.</title>
        <authorList>
            <person name="Parey E."/>
            <person name="Louis A."/>
            <person name="Montfort J."/>
            <person name="Bouchez O."/>
            <person name="Roques C."/>
            <person name="Iampietro C."/>
            <person name="Lluch J."/>
            <person name="Castinel A."/>
            <person name="Donnadieu C."/>
            <person name="Desvignes T."/>
            <person name="Floi Bucao C."/>
            <person name="Jouanno E."/>
            <person name="Wen M."/>
            <person name="Mejri S."/>
            <person name="Dirks R."/>
            <person name="Jansen H."/>
            <person name="Henkel C."/>
            <person name="Chen W.J."/>
            <person name="Zahm M."/>
            <person name="Cabau C."/>
            <person name="Klopp C."/>
            <person name="Thompson A.W."/>
            <person name="Robinson-Rechavi M."/>
            <person name="Braasch I."/>
            <person name="Lecointre G."/>
            <person name="Bobe J."/>
            <person name="Postlethwait J.H."/>
            <person name="Berthelot C."/>
            <person name="Roest Crollius H."/>
            <person name="Guiguen Y."/>
        </authorList>
    </citation>
    <scope>NUCLEOTIDE SEQUENCE</scope>
    <source>
        <tissue evidence="1">Blood</tissue>
    </source>
</reference>
<evidence type="ECO:0000313" key="2">
    <source>
        <dbReference type="Proteomes" id="UP001152622"/>
    </source>
</evidence>
<gene>
    <name evidence="1" type="ORF">SKAU_G00373630</name>
</gene>
<evidence type="ECO:0000313" key="1">
    <source>
        <dbReference type="EMBL" id="KAJ8338397.1"/>
    </source>
</evidence>
<organism evidence="1 2">
    <name type="scientific">Synaphobranchus kaupii</name>
    <name type="common">Kaup's arrowtooth eel</name>
    <dbReference type="NCBI Taxonomy" id="118154"/>
    <lineage>
        <taxon>Eukaryota</taxon>
        <taxon>Metazoa</taxon>
        <taxon>Chordata</taxon>
        <taxon>Craniata</taxon>
        <taxon>Vertebrata</taxon>
        <taxon>Euteleostomi</taxon>
        <taxon>Actinopterygii</taxon>
        <taxon>Neopterygii</taxon>
        <taxon>Teleostei</taxon>
        <taxon>Anguilliformes</taxon>
        <taxon>Synaphobranchidae</taxon>
        <taxon>Synaphobranchus</taxon>
    </lineage>
</organism>
<dbReference type="Proteomes" id="UP001152622">
    <property type="component" value="Chromosome 18"/>
</dbReference>